<accession>A0A2P6R1A5</accession>
<protein>
    <submittedName>
        <fullName evidence="2">Uncharacterized protein</fullName>
    </submittedName>
</protein>
<organism evidence="2 3">
    <name type="scientific">Rosa chinensis</name>
    <name type="common">China rose</name>
    <dbReference type="NCBI Taxonomy" id="74649"/>
    <lineage>
        <taxon>Eukaryota</taxon>
        <taxon>Viridiplantae</taxon>
        <taxon>Streptophyta</taxon>
        <taxon>Embryophyta</taxon>
        <taxon>Tracheophyta</taxon>
        <taxon>Spermatophyta</taxon>
        <taxon>Magnoliopsida</taxon>
        <taxon>eudicotyledons</taxon>
        <taxon>Gunneridae</taxon>
        <taxon>Pentapetalae</taxon>
        <taxon>rosids</taxon>
        <taxon>fabids</taxon>
        <taxon>Rosales</taxon>
        <taxon>Rosaceae</taxon>
        <taxon>Rosoideae</taxon>
        <taxon>Rosoideae incertae sedis</taxon>
        <taxon>Rosa</taxon>
    </lineage>
</organism>
<dbReference type="Gramene" id="PRQ40198">
    <property type="protein sequence ID" value="PRQ40198"/>
    <property type="gene ID" value="RchiOBHm_Chr4g0433471"/>
</dbReference>
<comment type="caution">
    <text evidence="2">The sequence shown here is derived from an EMBL/GenBank/DDBJ whole genome shotgun (WGS) entry which is preliminary data.</text>
</comment>
<evidence type="ECO:0000256" key="1">
    <source>
        <dbReference type="SAM" id="MobiDB-lite"/>
    </source>
</evidence>
<name>A0A2P6R1A5_ROSCH</name>
<feature type="compositionally biased region" description="Basic and acidic residues" evidence="1">
    <location>
        <begin position="11"/>
        <end position="20"/>
    </location>
</feature>
<keyword evidence="3" id="KW-1185">Reference proteome</keyword>
<evidence type="ECO:0000313" key="3">
    <source>
        <dbReference type="Proteomes" id="UP000238479"/>
    </source>
</evidence>
<sequence length="67" mass="7902">MVRSRVCFFPPHRETESEGSKRKKKRFSSKQVNYGRREEILPAVCSYAESNPIKARFLPGFLIYSYK</sequence>
<proteinExistence type="predicted"/>
<gene>
    <name evidence="2" type="ORF">RchiOBHm_Chr4g0433471</name>
</gene>
<dbReference type="EMBL" id="PDCK01000042">
    <property type="protein sequence ID" value="PRQ40198.1"/>
    <property type="molecule type" value="Genomic_DNA"/>
</dbReference>
<evidence type="ECO:0000313" key="2">
    <source>
        <dbReference type="EMBL" id="PRQ40198.1"/>
    </source>
</evidence>
<feature type="region of interest" description="Disordered" evidence="1">
    <location>
        <begin position="9"/>
        <end position="31"/>
    </location>
</feature>
<dbReference type="AlphaFoldDB" id="A0A2P6R1A5"/>
<reference evidence="2 3" key="1">
    <citation type="journal article" date="2018" name="Nat. Genet.">
        <title>The Rosa genome provides new insights in the design of modern roses.</title>
        <authorList>
            <person name="Bendahmane M."/>
        </authorList>
    </citation>
    <scope>NUCLEOTIDE SEQUENCE [LARGE SCALE GENOMIC DNA]</scope>
    <source>
        <strain evidence="3">cv. Old Blush</strain>
    </source>
</reference>
<dbReference type="Proteomes" id="UP000238479">
    <property type="component" value="Chromosome 4"/>
</dbReference>